<dbReference type="VEuPathDB" id="FungiDB:FPRO_01211"/>
<organism evidence="1 2">
    <name type="scientific">Fusarium proliferatum (strain ET1)</name>
    <name type="common">Orchid endophyte fungus</name>
    <dbReference type="NCBI Taxonomy" id="1227346"/>
    <lineage>
        <taxon>Eukaryota</taxon>
        <taxon>Fungi</taxon>
        <taxon>Dikarya</taxon>
        <taxon>Ascomycota</taxon>
        <taxon>Pezizomycotina</taxon>
        <taxon>Sordariomycetes</taxon>
        <taxon>Hypocreomycetidae</taxon>
        <taxon>Hypocreales</taxon>
        <taxon>Nectriaceae</taxon>
        <taxon>Fusarium</taxon>
        <taxon>Fusarium fujikuroi species complex</taxon>
    </lineage>
</organism>
<protein>
    <submittedName>
        <fullName evidence="1">Uncharacterized protein</fullName>
    </submittedName>
</protein>
<evidence type="ECO:0000313" key="1">
    <source>
        <dbReference type="EMBL" id="CZR34644.1"/>
    </source>
</evidence>
<evidence type="ECO:0000313" key="2">
    <source>
        <dbReference type="Proteomes" id="UP000183971"/>
    </source>
</evidence>
<dbReference type="Proteomes" id="UP000183971">
    <property type="component" value="Unassembled WGS sequence"/>
</dbReference>
<name>A0A1L7V151_FUSPR</name>
<proteinExistence type="predicted"/>
<gene>
    <name evidence="1" type="ORF">FPRO_01211</name>
</gene>
<sequence>MSLAMPCLVCSVFPSQWLADAPAHLLL</sequence>
<reference evidence="2" key="1">
    <citation type="journal article" date="2016" name="Genome Biol. Evol.">
        <title>Comparative 'omics' of the Fusarium fujikuroi species complex highlights differences in genetic potential and metabolite synthesis.</title>
        <authorList>
            <person name="Niehaus E.-M."/>
            <person name="Muensterkoetter M."/>
            <person name="Proctor R.H."/>
            <person name="Brown D.W."/>
            <person name="Sharon A."/>
            <person name="Idan Y."/>
            <person name="Oren-Young L."/>
            <person name="Sieber C.M."/>
            <person name="Novak O."/>
            <person name="Pencik A."/>
            <person name="Tarkowska D."/>
            <person name="Hromadova K."/>
            <person name="Freeman S."/>
            <person name="Maymon M."/>
            <person name="Elazar M."/>
            <person name="Youssef S.A."/>
            <person name="El-Shabrawy E.S.M."/>
            <person name="Shalaby A.B.A."/>
            <person name="Houterman P."/>
            <person name="Brock N.L."/>
            <person name="Burkhardt I."/>
            <person name="Tsavkelova E.A."/>
            <person name="Dickschat J.S."/>
            <person name="Galuszka P."/>
            <person name="Gueldener U."/>
            <person name="Tudzynski B."/>
        </authorList>
    </citation>
    <scope>NUCLEOTIDE SEQUENCE [LARGE SCALE GENOMIC DNA]</scope>
    <source>
        <strain evidence="2">ET1</strain>
    </source>
</reference>
<dbReference type="AlphaFoldDB" id="A0A1L7V151"/>
<comment type="caution">
    <text evidence="1">The sequence shown here is derived from an EMBL/GenBank/DDBJ whole genome shotgun (WGS) entry which is preliminary data.</text>
</comment>
<accession>A0A1L7V151</accession>
<dbReference type="EMBL" id="FJOF01000001">
    <property type="protein sequence ID" value="CZR34644.1"/>
    <property type="molecule type" value="Genomic_DNA"/>
</dbReference>
<keyword evidence="2" id="KW-1185">Reference proteome</keyword>